<dbReference type="Proteomes" id="UP000238296">
    <property type="component" value="Unassembled WGS sequence"/>
</dbReference>
<dbReference type="AlphaFoldDB" id="A0A2S8BMR9"/>
<organism evidence="1 2">
    <name type="scientific">Mycobacterium talmoniae</name>
    <dbReference type="NCBI Taxonomy" id="1858794"/>
    <lineage>
        <taxon>Bacteria</taxon>
        <taxon>Bacillati</taxon>
        <taxon>Actinomycetota</taxon>
        <taxon>Actinomycetes</taxon>
        <taxon>Mycobacteriales</taxon>
        <taxon>Mycobacteriaceae</taxon>
        <taxon>Mycobacterium</taxon>
    </lineage>
</organism>
<reference evidence="1 2" key="1">
    <citation type="journal article" date="2017" name="Int. J. Syst. Evol. Microbiol.">
        <title>Mycobacterium talmoniae sp. nov., a slowly growing mycobacterium isolated from human respiratory samples.</title>
        <authorList>
            <person name="Davidson R.M."/>
            <person name="DeGroote M.A."/>
            <person name="Marola J.L."/>
            <person name="Buss S."/>
            <person name="Jones V."/>
            <person name="McNeil M.R."/>
            <person name="Freifeld A.G."/>
            <person name="Elaine Epperson L."/>
            <person name="Hasan N.A."/>
            <person name="Jackson M."/>
            <person name="Iwen P.C."/>
            <person name="Salfinger M."/>
            <person name="Strong M."/>
        </authorList>
    </citation>
    <scope>NUCLEOTIDE SEQUENCE [LARGE SCALE GENOMIC DNA]</scope>
    <source>
        <strain evidence="1 2">ATCC BAA-2683</strain>
    </source>
</reference>
<evidence type="ECO:0000313" key="1">
    <source>
        <dbReference type="EMBL" id="PQM47928.1"/>
    </source>
</evidence>
<accession>A0A2S8BMR9</accession>
<sequence length="67" mass="7236">MGLTDPCVLPIRSAITVAGIDGYARNNSRLLLDGVDFRHASWPLNFGGPASCQRSPHRIAAHPQRSP</sequence>
<dbReference type="EMBL" id="PPEA01000254">
    <property type="protein sequence ID" value="PQM47928.1"/>
    <property type="molecule type" value="Genomic_DNA"/>
</dbReference>
<name>A0A2S8BMR9_9MYCO</name>
<gene>
    <name evidence="1" type="ORF">C1Y40_01751</name>
</gene>
<evidence type="ECO:0000313" key="2">
    <source>
        <dbReference type="Proteomes" id="UP000238296"/>
    </source>
</evidence>
<comment type="caution">
    <text evidence="1">The sequence shown here is derived from an EMBL/GenBank/DDBJ whole genome shotgun (WGS) entry which is preliminary data.</text>
</comment>
<proteinExistence type="predicted"/>
<protein>
    <submittedName>
        <fullName evidence="1">Uncharacterized protein</fullName>
    </submittedName>
</protein>